<feature type="domain" description="Glycoside hydrolase family 5" evidence="9">
    <location>
        <begin position="37"/>
        <end position="243"/>
    </location>
</feature>
<evidence type="ECO:0000256" key="1">
    <source>
        <dbReference type="ARBA" id="ARBA00005641"/>
    </source>
</evidence>
<organism evidence="10 11">
    <name type="scientific">Prorocentrum cordatum</name>
    <dbReference type="NCBI Taxonomy" id="2364126"/>
    <lineage>
        <taxon>Eukaryota</taxon>
        <taxon>Sar</taxon>
        <taxon>Alveolata</taxon>
        <taxon>Dinophyceae</taxon>
        <taxon>Prorocentrales</taxon>
        <taxon>Prorocentraceae</taxon>
        <taxon>Prorocentrum</taxon>
    </lineage>
</organism>
<keyword evidence="6" id="KW-0624">Polysaccharide degradation</keyword>
<evidence type="ECO:0000256" key="5">
    <source>
        <dbReference type="ARBA" id="ARBA00023295"/>
    </source>
</evidence>
<comment type="caution">
    <text evidence="10">The sequence shown here is derived from an EMBL/GenBank/DDBJ whole genome shotgun (WGS) entry which is preliminary data.</text>
</comment>
<evidence type="ECO:0000256" key="3">
    <source>
        <dbReference type="ARBA" id="ARBA00023001"/>
    </source>
</evidence>
<name>A0ABN9V9Z0_9DINO</name>
<feature type="transmembrane region" description="Helical" evidence="8">
    <location>
        <begin position="261"/>
        <end position="284"/>
    </location>
</feature>
<evidence type="ECO:0000313" key="10">
    <source>
        <dbReference type="EMBL" id="CAK0869732.1"/>
    </source>
</evidence>
<dbReference type="Gene3D" id="3.20.20.80">
    <property type="entry name" value="Glycosidases"/>
    <property type="match status" value="2"/>
</dbReference>
<dbReference type="Pfam" id="PF00150">
    <property type="entry name" value="Cellulase"/>
    <property type="match status" value="1"/>
</dbReference>
<evidence type="ECO:0000256" key="8">
    <source>
        <dbReference type="SAM" id="Phobius"/>
    </source>
</evidence>
<keyword evidence="8" id="KW-0812">Transmembrane</keyword>
<keyword evidence="11" id="KW-1185">Reference proteome</keyword>
<dbReference type="PANTHER" id="PTHR35923:SF2">
    <property type="entry name" value="ENDOGLUCANASE"/>
    <property type="match status" value="1"/>
</dbReference>
<feature type="transmembrane region" description="Helical" evidence="8">
    <location>
        <begin position="304"/>
        <end position="329"/>
    </location>
</feature>
<gene>
    <name evidence="10" type="ORF">PCOR1329_LOCUS55991</name>
</gene>
<dbReference type="SUPFAM" id="SSF51445">
    <property type="entry name" value="(Trans)glycosidases"/>
    <property type="match status" value="1"/>
</dbReference>
<keyword evidence="2 7" id="KW-0378">Hydrolase</keyword>
<evidence type="ECO:0000256" key="4">
    <source>
        <dbReference type="ARBA" id="ARBA00023277"/>
    </source>
</evidence>
<proteinExistence type="inferred from homology"/>
<dbReference type="InterPro" id="IPR017853">
    <property type="entry name" value="GH"/>
</dbReference>
<reference evidence="10" key="1">
    <citation type="submission" date="2023-10" db="EMBL/GenBank/DDBJ databases">
        <authorList>
            <person name="Chen Y."/>
            <person name="Shah S."/>
            <person name="Dougan E. K."/>
            <person name="Thang M."/>
            <person name="Chan C."/>
        </authorList>
    </citation>
    <scope>NUCLEOTIDE SEQUENCE [LARGE SCALE GENOMIC DNA]</scope>
</reference>
<evidence type="ECO:0000313" key="11">
    <source>
        <dbReference type="Proteomes" id="UP001189429"/>
    </source>
</evidence>
<dbReference type="Proteomes" id="UP001189429">
    <property type="component" value="Unassembled WGS sequence"/>
</dbReference>
<evidence type="ECO:0000259" key="9">
    <source>
        <dbReference type="Pfam" id="PF00150"/>
    </source>
</evidence>
<accession>A0ABN9V9Z0</accession>
<dbReference type="InterPro" id="IPR001547">
    <property type="entry name" value="Glyco_hydro_5"/>
</dbReference>
<keyword evidence="3" id="KW-0136">Cellulose degradation</keyword>
<evidence type="ECO:0000256" key="6">
    <source>
        <dbReference type="ARBA" id="ARBA00023326"/>
    </source>
</evidence>
<evidence type="ECO:0000256" key="2">
    <source>
        <dbReference type="ARBA" id="ARBA00022801"/>
    </source>
</evidence>
<keyword evidence="4" id="KW-0119">Carbohydrate metabolism</keyword>
<comment type="similarity">
    <text evidence="1 7">Belongs to the glycosyl hydrolase 5 (cellulase A) family.</text>
</comment>
<keyword evidence="5 7" id="KW-0326">Glycosidase</keyword>
<evidence type="ECO:0000256" key="7">
    <source>
        <dbReference type="RuleBase" id="RU361153"/>
    </source>
</evidence>
<dbReference type="PANTHER" id="PTHR35923">
    <property type="entry name" value="MAJOR EXTRACELLULAR ENDOGLUCANASE"/>
    <property type="match status" value="1"/>
</dbReference>
<feature type="transmembrane region" description="Helical" evidence="8">
    <location>
        <begin position="336"/>
        <end position="358"/>
    </location>
</feature>
<protein>
    <recommendedName>
        <fullName evidence="9">Glycoside hydrolase family 5 domain-containing protein</fullName>
    </recommendedName>
</protein>
<dbReference type="EMBL" id="CAUYUJ010016879">
    <property type="protein sequence ID" value="CAK0869732.1"/>
    <property type="molecule type" value="Genomic_DNA"/>
</dbReference>
<keyword evidence="8" id="KW-1133">Transmembrane helix</keyword>
<sequence length="517" mass="58344">MRSDVHSSFIPDCVNWHGTNEKGAMFGLHAYPLHWWVKSIRELGFNCVRLPISLQNVLDGATRVDNELLSANPALQNMSSLQILDACIEALTQADFVVVINIHTLANRNCCTDRDGEGLWYTSHRVEGMASFSEGQFFDAVTRVARRYRSNALVAAFDLKNEIRPDRDVFPWLLPSWGGGDIATDWTIAAKRAGLLVLAEDKDMILIVSAMNFGQYLCDVVTYPLHLDESLQGHIVYTVHHYEFFYIPGYFVRVISENINAILGCSCVYTTAVLLLASFVPRWWPPDRVHLTHPGDAATATQCRVPILFSVVACASYVAWGVASTYCGLVAEISRLCFECLLCFLFTGFAIVMWTRIACRRGLAAVNVQSLFAQFLDSWLFPALGFQFVILLMCAYIITSFQTYSKYAKTFDASWGFLGSCSSVDPARTAPVWISEFGVPGDPPEEAVAWWPWFLRYMSERNFAGFSYWPLTNGSMSIFDRQLLLRRGTGLLDNKWQDFVLKPLQHIMRDPMPVPRC</sequence>
<feature type="transmembrane region" description="Helical" evidence="8">
    <location>
        <begin position="378"/>
        <end position="399"/>
    </location>
</feature>
<keyword evidence="8" id="KW-0472">Membrane</keyword>